<dbReference type="RefSeq" id="XP_022317073.1">
    <property type="nucleotide sequence ID" value="XM_022461365.1"/>
</dbReference>
<dbReference type="Proteomes" id="UP000694844">
    <property type="component" value="Chromosome 2"/>
</dbReference>
<gene>
    <name evidence="16" type="primary">LOC111120561</name>
</gene>
<dbReference type="GO" id="GO:0005886">
    <property type="term" value="C:plasma membrane"/>
    <property type="evidence" value="ECO:0007669"/>
    <property type="project" value="TreeGrafter"/>
</dbReference>
<keyword evidence="9 14" id="KW-0111">Calcium/phospholipid-binding</keyword>
<dbReference type="InterPro" id="IPR018502">
    <property type="entry name" value="Annexin_repeat"/>
</dbReference>
<evidence type="ECO:0000313" key="15">
    <source>
        <dbReference type="Proteomes" id="UP000694844"/>
    </source>
</evidence>
<dbReference type="PANTHER" id="PTHR10502">
    <property type="entry name" value="ANNEXIN"/>
    <property type="match status" value="1"/>
</dbReference>
<dbReference type="OrthoDB" id="37886at2759"/>
<dbReference type="PROSITE" id="PS00223">
    <property type="entry name" value="ANNEXIN_1"/>
    <property type="match status" value="3"/>
</dbReference>
<keyword evidence="6 14" id="KW-0106">Calcium</keyword>
<evidence type="ECO:0000256" key="11">
    <source>
        <dbReference type="ARBA" id="ARBA00024321"/>
    </source>
</evidence>
<dbReference type="GO" id="GO:0001786">
    <property type="term" value="F:phosphatidylserine binding"/>
    <property type="evidence" value="ECO:0007669"/>
    <property type="project" value="TreeGrafter"/>
</dbReference>
<dbReference type="GO" id="GO:0005576">
    <property type="term" value="C:extracellular region"/>
    <property type="evidence" value="ECO:0007669"/>
    <property type="project" value="UniProtKB-SubCell"/>
</dbReference>
<dbReference type="InterPro" id="IPR018252">
    <property type="entry name" value="Annexin_repeat_CS"/>
</dbReference>
<sequence length="310" mass="34871">MTTTTFNAEDDANVLRKAMKGLGTDEDAIIQVLGHRSNAQRQEIKKVYSTMFARSLVKDLKSELGGTFEKVVLAMMQPTTKYDAMELNRAMKGLGTDEDVLIEIMCSRTNDELREVIQAYEKKFMAPLEKKLKEETSGDFKKLMVSLSMCGRLEGEAVDQEKAEADAKRLYAAGEKRWGTDEAVFNSILVLQSYPQLRAVFEQYAKITKKDIEDSIKSEMSGDLKSGMLTIVQVVKNRAKYFAVKLYNSMKGAGTNDDDLIRIIVSRSDKDIDAIKAEFQKLYGKSLGQFIKDDTSGDYKKILLALINEN</sequence>
<dbReference type="Pfam" id="PF00191">
    <property type="entry name" value="Annexin"/>
    <property type="match status" value="4"/>
</dbReference>
<evidence type="ECO:0000256" key="12">
    <source>
        <dbReference type="ARBA" id="ARBA00059330"/>
    </source>
</evidence>
<dbReference type="PROSITE" id="PS51897">
    <property type="entry name" value="ANNEXIN_2"/>
    <property type="match status" value="4"/>
</dbReference>
<dbReference type="KEGG" id="cvn:111120561"/>
<dbReference type="SUPFAM" id="SSF47874">
    <property type="entry name" value="Annexin"/>
    <property type="match status" value="1"/>
</dbReference>
<protein>
    <recommendedName>
        <fullName evidence="14">Annexin</fullName>
    </recommendedName>
</protein>
<dbReference type="PRINTS" id="PR00196">
    <property type="entry name" value="ANNEXIN"/>
</dbReference>
<proteinExistence type="inferred from homology"/>
<evidence type="ECO:0000256" key="9">
    <source>
        <dbReference type="ARBA" id="ARBA00023302"/>
    </source>
</evidence>
<evidence type="ECO:0000256" key="3">
    <source>
        <dbReference type="ARBA" id="ARBA00007831"/>
    </source>
</evidence>
<dbReference type="SMART" id="SM00335">
    <property type="entry name" value="ANX"/>
    <property type="match status" value="4"/>
</dbReference>
<dbReference type="GO" id="GO:0005544">
    <property type="term" value="F:calcium-dependent phospholipid binding"/>
    <property type="evidence" value="ECO:0007669"/>
    <property type="project" value="UniProtKB-KW"/>
</dbReference>
<dbReference type="GO" id="GO:0005634">
    <property type="term" value="C:nucleus"/>
    <property type="evidence" value="ECO:0007669"/>
    <property type="project" value="TreeGrafter"/>
</dbReference>
<dbReference type="InterPro" id="IPR002391">
    <property type="entry name" value="ANX4"/>
</dbReference>
<keyword evidence="15" id="KW-1185">Reference proteome</keyword>
<dbReference type="AlphaFoldDB" id="A0A8B8CMK1"/>
<evidence type="ECO:0000256" key="10">
    <source>
        <dbReference type="ARBA" id="ARBA00023329"/>
    </source>
</evidence>
<dbReference type="InterPro" id="IPR001464">
    <property type="entry name" value="Annexin"/>
</dbReference>
<keyword evidence="8 14" id="KW-0041">Annexin</keyword>
<evidence type="ECO:0000256" key="8">
    <source>
        <dbReference type="ARBA" id="ARBA00023216"/>
    </source>
</evidence>
<evidence type="ECO:0000256" key="13">
    <source>
        <dbReference type="ARBA" id="ARBA00060393"/>
    </source>
</evidence>
<dbReference type="GO" id="GO:0043657">
    <property type="term" value="C:host cell"/>
    <property type="evidence" value="ECO:0007669"/>
    <property type="project" value="UniProtKB-SubCell"/>
</dbReference>
<dbReference type="InterPro" id="IPR037104">
    <property type="entry name" value="Annexin_sf"/>
</dbReference>
<dbReference type="FunFam" id="1.10.220.10:FF:000004">
    <property type="entry name" value="Annexin"/>
    <property type="match status" value="1"/>
</dbReference>
<organism evidence="15 16">
    <name type="scientific">Crassostrea virginica</name>
    <name type="common">Eastern oyster</name>
    <dbReference type="NCBI Taxonomy" id="6565"/>
    <lineage>
        <taxon>Eukaryota</taxon>
        <taxon>Metazoa</taxon>
        <taxon>Spiralia</taxon>
        <taxon>Lophotrochozoa</taxon>
        <taxon>Mollusca</taxon>
        <taxon>Bivalvia</taxon>
        <taxon>Autobranchia</taxon>
        <taxon>Pteriomorphia</taxon>
        <taxon>Ostreida</taxon>
        <taxon>Ostreoidea</taxon>
        <taxon>Ostreidae</taxon>
        <taxon>Crassostrea</taxon>
    </lineage>
</organism>
<evidence type="ECO:0000256" key="2">
    <source>
        <dbReference type="ARBA" id="ARBA00004550"/>
    </source>
</evidence>
<dbReference type="GO" id="GO:0042589">
    <property type="term" value="C:zymogen granule membrane"/>
    <property type="evidence" value="ECO:0007669"/>
    <property type="project" value="UniProtKB-SubCell"/>
</dbReference>
<dbReference type="FunFam" id="1.10.220.10:FF:000002">
    <property type="entry name" value="Annexin"/>
    <property type="match status" value="1"/>
</dbReference>
<dbReference type="GeneID" id="111120561"/>
<evidence type="ECO:0000313" key="16">
    <source>
        <dbReference type="RefSeq" id="XP_022317073.1"/>
    </source>
</evidence>
<reference evidence="16" key="1">
    <citation type="submission" date="2025-08" db="UniProtKB">
        <authorList>
            <consortium name="RefSeq"/>
        </authorList>
    </citation>
    <scope>IDENTIFICATION</scope>
    <source>
        <tissue evidence="16">Whole sample</tissue>
    </source>
</reference>
<evidence type="ECO:0000256" key="7">
    <source>
        <dbReference type="ARBA" id="ARBA00022990"/>
    </source>
</evidence>
<comment type="similarity">
    <text evidence="3 14">Belongs to the annexin family.</text>
</comment>
<dbReference type="GO" id="GO:0005509">
    <property type="term" value="F:calcium ion binding"/>
    <property type="evidence" value="ECO:0007669"/>
    <property type="project" value="InterPro"/>
</dbReference>
<keyword evidence="5 14" id="KW-0677">Repeat</keyword>
<evidence type="ECO:0000256" key="14">
    <source>
        <dbReference type="RuleBase" id="RU003540"/>
    </source>
</evidence>
<comment type="subcellular location">
    <subcellularLocation>
        <location evidence="1">Host cell</location>
    </subcellularLocation>
    <subcellularLocation>
        <location evidence="2">Secreted</location>
        <location evidence="2">Extracellular exosome</location>
    </subcellularLocation>
    <subcellularLocation>
        <location evidence="13">Tegument</location>
    </subcellularLocation>
    <subcellularLocation>
        <location evidence="11">Zymogen granule membrane</location>
        <topology evidence="11">Peripheral membrane protein</topology>
    </subcellularLocation>
</comment>
<dbReference type="PRINTS" id="PR00200">
    <property type="entry name" value="ANNEXINIV"/>
</dbReference>
<comment type="function">
    <text evidence="12">Involved in reproduction of the worm. Involved in host-parasite interaction. Delivered into the host cell by means of parasite exosomes. Binds to acidic phospholipid membranes in a calcium-dependent manner in vitro. Causes aggregation of liposomes in the presence of calcium, but not in its absence. Likely to promote membrane fusion. May provide structural integrity within the tegument.</text>
</comment>
<comment type="domain">
    <text evidence="14">A pair of annexin repeats may form one binding site for calcium and phospholipid.</text>
</comment>
<evidence type="ECO:0000256" key="1">
    <source>
        <dbReference type="ARBA" id="ARBA00004340"/>
    </source>
</evidence>
<dbReference type="FunFam" id="1.10.220.10:FF:000003">
    <property type="entry name" value="Annexin"/>
    <property type="match status" value="1"/>
</dbReference>
<accession>A0A8B8CMK1</accession>
<name>A0A8B8CMK1_CRAVI</name>
<dbReference type="Gene3D" id="1.10.220.10">
    <property type="entry name" value="Annexin"/>
    <property type="match status" value="4"/>
</dbReference>
<dbReference type="PANTHER" id="PTHR10502:SF102">
    <property type="entry name" value="ANNEXIN B11"/>
    <property type="match status" value="1"/>
</dbReference>
<keyword evidence="10" id="KW-0968">Cytoplasmic vesicle</keyword>
<evidence type="ECO:0000256" key="4">
    <source>
        <dbReference type="ARBA" id="ARBA00022553"/>
    </source>
</evidence>
<evidence type="ECO:0000256" key="5">
    <source>
        <dbReference type="ARBA" id="ARBA00022737"/>
    </source>
</evidence>
<evidence type="ECO:0000256" key="6">
    <source>
        <dbReference type="ARBA" id="ARBA00022837"/>
    </source>
</evidence>
<dbReference type="FunFam" id="1.10.220.10:FF:000001">
    <property type="entry name" value="Annexin"/>
    <property type="match status" value="1"/>
</dbReference>
<keyword evidence="4" id="KW-0597">Phosphoprotein</keyword>
<keyword evidence="7" id="KW-0007">Acetylation</keyword>